<dbReference type="GO" id="GO:0006147">
    <property type="term" value="P:guanine catabolic process"/>
    <property type="evidence" value="ECO:0007669"/>
    <property type="project" value="UniProtKB-UniRule"/>
</dbReference>
<keyword evidence="5 8" id="KW-0378">Hydrolase</keyword>
<evidence type="ECO:0000256" key="6">
    <source>
        <dbReference type="ARBA" id="ARBA00022833"/>
    </source>
</evidence>
<dbReference type="OrthoDB" id="194468at2759"/>
<keyword evidence="6 8" id="KW-0862">Zinc</keyword>
<dbReference type="FunFam" id="3.20.20.140:FF:000022">
    <property type="entry name" value="Guanine deaminase"/>
    <property type="match status" value="1"/>
</dbReference>
<feature type="domain" description="Amidohydrolase-related" evidence="9">
    <location>
        <begin position="91"/>
        <end position="461"/>
    </location>
</feature>
<dbReference type="eggNOG" id="KOG3968">
    <property type="taxonomic scope" value="Eukaryota"/>
</dbReference>
<keyword evidence="11" id="KW-1185">Reference proteome</keyword>
<evidence type="ECO:0000256" key="5">
    <source>
        <dbReference type="ARBA" id="ARBA00022801"/>
    </source>
</evidence>
<name>A0A0L0G262_9EUKA</name>
<dbReference type="Proteomes" id="UP000054560">
    <property type="component" value="Unassembled WGS sequence"/>
</dbReference>
<dbReference type="InterPro" id="IPR032466">
    <property type="entry name" value="Metal_Hydrolase"/>
</dbReference>
<dbReference type="GO" id="GO:0005829">
    <property type="term" value="C:cytosol"/>
    <property type="evidence" value="ECO:0007669"/>
    <property type="project" value="TreeGrafter"/>
</dbReference>
<keyword evidence="4 8" id="KW-0479">Metal-binding</keyword>
<gene>
    <name evidence="10" type="ORF">SARC_05428</name>
</gene>
<evidence type="ECO:0000256" key="3">
    <source>
        <dbReference type="ARBA" id="ARBA00012781"/>
    </source>
</evidence>
<evidence type="ECO:0000256" key="7">
    <source>
        <dbReference type="ARBA" id="ARBA00051148"/>
    </source>
</evidence>
<evidence type="ECO:0000259" key="9">
    <source>
        <dbReference type="Pfam" id="PF01979"/>
    </source>
</evidence>
<comment type="pathway">
    <text evidence="1 8">Purine metabolism; guanine degradation; xanthine from guanine: step 1/1.</text>
</comment>
<accession>A0A0L0G262</accession>
<sequence>MTDTYSYRKDSAFFDEDVSLPVGNQSRLDHVFVGTFVQSVAFSEMVVEKRVVGVCTDGKIAFTGHEDELPELMQTHGLVEADIVRLGENEFIMPGLIDTHHHAPQYAFAGTGYDLTLLDWLNTYTFPVESKYSCEKFAKETYKKAVKRTLDSGTTTNTYFATIHLEASKILVETIGEIGQRAFVGKVNMDRNSPDYYREETGDSLGDTEEFIQHVINGPYSERITPVITPRFVPSCSSELMHGLGELAAKYDIPIQSHLCENKPEIEWVKTLHPESVAYAHVYDDHRLLTDRSIMAHCVHLSDEEIDLFRKNNAGVSHCPNSNFSLTSGCLNVRRLLESDIKVGLGTDVSGGYSSSMLDSMRQAIICSTAVHFQDESRVPLSYQEVFYLATLGGATVLGMDDTLGTFEVGKQFDALRVNPDVEGSPFDLYEGDTVSDIVQKFLYLGDDRNITHVFVSGKTVKSI</sequence>
<evidence type="ECO:0000256" key="2">
    <source>
        <dbReference type="ARBA" id="ARBA00006745"/>
    </source>
</evidence>
<dbReference type="PANTHER" id="PTHR11271">
    <property type="entry name" value="GUANINE DEAMINASE"/>
    <property type="match status" value="1"/>
</dbReference>
<dbReference type="InterPro" id="IPR051607">
    <property type="entry name" value="Metallo-dep_hydrolases"/>
</dbReference>
<reference evidence="10 11" key="1">
    <citation type="submission" date="2011-02" db="EMBL/GenBank/DDBJ databases">
        <title>The Genome Sequence of Sphaeroforma arctica JP610.</title>
        <authorList>
            <consortium name="The Broad Institute Genome Sequencing Platform"/>
            <person name="Russ C."/>
            <person name="Cuomo C."/>
            <person name="Young S.K."/>
            <person name="Zeng Q."/>
            <person name="Gargeya S."/>
            <person name="Alvarado L."/>
            <person name="Berlin A."/>
            <person name="Chapman S.B."/>
            <person name="Chen Z."/>
            <person name="Freedman E."/>
            <person name="Gellesch M."/>
            <person name="Goldberg J."/>
            <person name="Griggs A."/>
            <person name="Gujja S."/>
            <person name="Heilman E."/>
            <person name="Heiman D."/>
            <person name="Howarth C."/>
            <person name="Mehta T."/>
            <person name="Neiman D."/>
            <person name="Pearson M."/>
            <person name="Roberts A."/>
            <person name="Saif S."/>
            <person name="Shea T."/>
            <person name="Shenoy N."/>
            <person name="Sisk P."/>
            <person name="Stolte C."/>
            <person name="Sykes S."/>
            <person name="White J."/>
            <person name="Yandava C."/>
            <person name="Burger G."/>
            <person name="Gray M.W."/>
            <person name="Holland P.W.H."/>
            <person name="King N."/>
            <person name="Lang F.B.F."/>
            <person name="Roger A.J."/>
            <person name="Ruiz-Trillo I."/>
            <person name="Haas B."/>
            <person name="Nusbaum C."/>
            <person name="Birren B."/>
        </authorList>
    </citation>
    <scope>NUCLEOTIDE SEQUENCE [LARGE SCALE GENOMIC DNA]</scope>
    <source>
        <strain evidence="10 11">JP610</strain>
    </source>
</reference>
<comment type="cofactor">
    <cofactor evidence="8">
        <name>Zn(2+)</name>
        <dbReference type="ChEBI" id="CHEBI:29105"/>
    </cofactor>
    <text evidence="8">Binds 1 zinc ion per subunit.</text>
</comment>
<protein>
    <recommendedName>
        <fullName evidence="3 8">Guanine deaminase</fullName>
        <shortName evidence="8">Guanase</shortName>
        <ecNumber evidence="3 8">3.5.4.3</ecNumber>
    </recommendedName>
    <alternativeName>
        <fullName evidence="8">Guanine aminohydrolase</fullName>
    </alternativeName>
</protein>
<dbReference type="GeneID" id="25905932"/>
<dbReference type="STRING" id="667725.A0A0L0G262"/>
<evidence type="ECO:0000313" key="10">
    <source>
        <dbReference type="EMBL" id="KNC82283.1"/>
    </source>
</evidence>
<dbReference type="GO" id="GO:0008270">
    <property type="term" value="F:zinc ion binding"/>
    <property type="evidence" value="ECO:0007669"/>
    <property type="project" value="UniProtKB-UniRule"/>
</dbReference>
<dbReference type="EC" id="3.5.4.3" evidence="3 8"/>
<dbReference type="Gene3D" id="2.30.40.10">
    <property type="entry name" value="Urease, subunit C, domain 1"/>
    <property type="match status" value="1"/>
</dbReference>
<comment type="function">
    <text evidence="8">Catalyzes the hydrolytic deamination of guanine, producing xanthine and ammonia.</text>
</comment>
<dbReference type="Gene3D" id="3.20.20.140">
    <property type="entry name" value="Metal-dependent hydrolases"/>
    <property type="match status" value="1"/>
</dbReference>
<dbReference type="InterPro" id="IPR006680">
    <property type="entry name" value="Amidohydro-rel"/>
</dbReference>
<dbReference type="AlphaFoldDB" id="A0A0L0G262"/>
<dbReference type="NCBIfam" id="TIGR02967">
    <property type="entry name" value="guan_deamin"/>
    <property type="match status" value="1"/>
</dbReference>
<dbReference type="GO" id="GO:0008892">
    <property type="term" value="F:guanine deaminase activity"/>
    <property type="evidence" value="ECO:0007669"/>
    <property type="project" value="UniProtKB-UniRule"/>
</dbReference>
<dbReference type="Pfam" id="PF01979">
    <property type="entry name" value="Amidohydro_1"/>
    <property type="match status" value="1"/>
</dbReference>
<dbReference type="InterPro" id="IPR011059">
    <property type="entry name" value="Metal-dep_hydrolase_composite"/>
</dbReference>
<proteinExistence type="inferred from homology"/>
<dbReference type="InterPro" id="IPR014311">
    <property type="entry name" value="Guanine_deaminase"/>
</dbReference>
<dbReference type="SUPFAM" id="SSF51338">
    <property type="entry name" value="Composite domain of metallo-dependent hydrolases"/>
    <property type="match status" value="1"/>
</dbReference>
<evidence type="ECO:0000256" key="4">
    <source>
        <dbReference type="ARBA" id="ARBA00022723"/>
    </source>
</evidence>
<comment type="similarity">
    <text evidence="2 8">Belongs to the metallo-dependent hydrolases superfamily. ATZ/TRZ family.</text>
</comment>
<comment type="catalytic activity">
    <reaction evidence="7 8">
        <text>guanine + H2O + H(+) = xanthine + NH4(+)</text>
        <dbReference type="Rhea" id="RHEA:14665"/>
        <dbReference type="ChEBI" id="CHEBI:15377"/>
        <dbReference type="ChEBI" id="CHEBI:15378"/>
        <dbReference type="ChEBI" id="CHEBI:16235"/>
        <dbReference type="ChEBI" id="CHEBI:17712"/>
        <dbReference type="ChEBI" id="CHEBI:28938"/>
        <dbReference type="EC" id="3.5.4.3"/>
    </reaction>
</comment>
<evidence type="ECO:0000256" key="1">
    <source>
        <dbReference type="ARBA" id="ARBA00004984"/>
    </source>
</evidence>
<organism evidence="10 11">
    <name type="scientific">Sphaeroforma arctica JP610</name>
    <dbReference type="NCBI Taxonomy" id="667725"/>
    <lineage>
        <taxon>Eukaryota</taxon>
        <taxon>Ichthyosporea</taxon>
        <taxon>Ichthyophonida</taxon>
        <taxon>Sphaeroforma</taxon>
    </lineage>
</organism>
<dbReference type="EMBL" id="KQ241941">
    <property type="protein sequence ID" value="KNC82283.1"/>
    <property type="molecule type" value="Genomic_DNA"/>
</dbReference>
<dbReference type="SUPFAM" id="SSF51556">
    <property type="entry name" value="Metallo-dependent hydrolases"/>
    <property type="match status" value="1"/>
</dbReference>
<evidence type="ECO:0000313" key="11">
    <source>
        <dbReference type="Proteomes" id="UP000054560"/>
    </source>
</evidence>
<dbReference type="UniPathway" id="UPA00603">
    <property type="reaction ID" value="UER00660"/>
</dbReference>
<dbReference type="PANTHER" id="PTHR11271:SF6">
    <property type="entry name" value="GUANINE DEAMINASE"/>
    <property type="match status" value="1"/>
</dbReference>
<dbReference type="RefSeq" id="XP_014156185.1">
    <property type="nucleotide sequence ID" value="XM_014300710.1"/>
</dbReference>
<evidence type="ECO:0000256" key="8">
    <source>
        <dbReference type="RuleBase" id="RU366009"/>
    </source>
</evidence>